<comment type="subunit">
    <text evidence="11">Homotetramer.</text>
</comment>
<dbReference type="SUPFAM" id="SSF52540">
    <property type="entry name" value="P-loop containing nucleoside triphosphate hydrolases"/>
    <property type="match status" value="1"/>
</dbReference>
<dbReference type="GO" id="GO:0042802">
    <property type="term" value="F:identical protein binding"/>
    <property type="evidence" value="ECO:0007669"/>
    <property type="project" value="TreeGrafter"/>
</dbReference>
<keyword evidence="4 11" id="KW-0479">Metal-binding</keyword>
<evidence type="ECO:0000256" key="5">
    <source>
        <dbReference type="ARBA" id="ARBA00022741"/>
    </source>
</evidence>
<comment type="caution">
    <text evidence="14">The sequence shown here is derived from an EMBL/GenBank/DDBJ whole genome shotgun (WGS) entry which is preliminary data.</text>
</comment>
<dbReference type="PANTHER" id="PTHR11550">
    <property type="entry name" value="CTP SYNTHASE"/>
    <property type="match status" value="1"/>
</dbReference>
<dbReference type="GO" id="GO:0044210">
    <property type="term" value="P:'de novo' CTP biosynthetic process"/>
    <property type="evidence" value="ECO:0007669"/>
    <property type="project" value="UniProtKB-UniRule"/>
</dbReference>
<feature type="domain" description="Glutamine amidotransferase" evidence="12">
    <location>
        <begin position="302"/>
        <end position="526"/>
    </location>
</feature>
<dbReference type="PANTHER" id="PTHR11550:SF0">
    <property type="entry name" value="CTP SYNTHASE-RELATED"/>
    <property type="match status" value="1"/>
</dbReference>
<dbReference type="EC" id="6.3.4.2" evidence="11"/>
<evidence type="ECO:0000313" key="14">
    <source>
        <dbReference type="EMBL" id="RRK35495.1"/>
    </source>
</evidence>
<evidence type="ECO:0000313" key="15">
    <source>
        <dbReference type="Proteomes" id="UP000274920"/>
    </source>
</evidence>
<keyword evidence="7 11" id="KW-0460">Magnesium</keyword>
<feature type="binding site" evidence="11">
    <location>
        <begin position="14"/>
        <end position="19"/>
    </location>
    <ligand>
        <name>ATP</name>
        <dbReference type="ChEBI" id="CHEBI:30616"/>
    </ligand>
</feature>
<feature type="binding site" evidence="11">
    <location>
        <position position="405"/>
    </location>
    <ligand>
        <name>L-glutamine</name>
        <dbReference type="ChEBI" id="CHEBI:58359"/>
    </ligand>
</feature>
<dbReference type="InterPro" id="IPR017456">
    <property type="entry name" value="CTP_synthase_N"/>
</dbReference>
<evidence type="ECO:0000256" key="9">
    <source>
        <dbReference type="ARBA" id="ARBA00022975"/>
    </source>
</evidence>
<evidence type="ECO:0000259" key="13">
    <source>
        <dbReference type="Pfam" id="PF06418"/>
    </source>
</evidence>
<feature type="binding site" evidence="11">
    <location>
        <position position="224"/>
    </location>
    <ligand>
        <name>UTP</name>
        <dbReference type="ChEBI" id="CHEBI:46398"/>
    </ligand>
</feature>
<dbReference type="FunFam" id="3.40.50.880:FF:000002">
    <property type="entry name" value="CTP synthase"/>
    <property type="match status" value="1"/>
</dbReference>
<feature type="binding site" evidence="11">
    <location>
        <position position="71"/>
    </location>
    <ligand>
        <name>Mg(2+)</name>
        <dbReference type="ChEBI" id="CHEBI:18420"/>
    </ligand>
</feature>
<gene>
    <name evidence="11" type="primary">pyrG</name>
    <name evidence="14" type="ORF">EBB54_23470</name>
</gene>
<feature type="active site" description="Nucleophile; for glutamine hydrolysis" evidence="11">
    <location>
        <position position="381"/>
    </location>
</feature>
<evidence type="ECO:0000256" key="2">
    <source>
        <dbReference type="ARBA" id="ARBA00007533"/>
    </source>
</evidence>
<evidence type="ECO:0000256" key="4">
    <source>
        <dbReference type="ARBA" id="ARBA00022723"/>
    </source>
</evidence>
<evidence type="ECO:0000259" key="12">
    <source>
        <dbReference type="Pfam" id="PF00117"/>
    </source>
</evidence>
<dbReference type="Pfam" id="PF00117">
    <property type="entry name" value="GATase"/>
    <property type="match status" value="1"/>
</dbReference>
<dbReference type="CDD" id="cd01746">
    <property type="entry name" value="GATase1_CTP_Synthase"/>
    <property type="match status" value="1"/>
</dbReference>
<keyword evidence="6 11" id="KW-0067">ATP-binding</keyword>
<protein>
    <recommendedName>
        <fullName evidence="11">CTP synthase</fullName>
        <ecNumber evidence="11">6.3.4.2</ecNumber>
    </recommendedName>
    <alternativeName>
        <fullName evidence="11">Cytidine 5'-triphosphate synthase</fullName>
    </alternativeName>
    <alternativeName>
        <fullName evidence="11">Cytidine triphosphate synthetase</fullName>
        <shortName evidence="11">CTP synthetase</shortName>
        <shortName evidence="11">CTPS</shortName>
    </alternativeName>
    <alternativeName>
        <fullName evidence="11">UTP--ammonia ligase</fullName>
    </alternativeName>
</protein>
<feature type="binding site" evidence="11">
    <location>
        <position position="224"/>
    </location>
    <ligand>
        <name>CTP</name>
        <dbReference type="ChEBI" id="CHEBI:37563"/>
        <note>allosteric inhibitor</note>
    </ligand>
</feature>
<dbReference type="GO" id="GO:0004359">
    <property type="term" value="F:glutaminase activity"/>
    <property type="evidence" value="ECO:0007669"/>
    <property type="project" value="RHEA"/>
</dbReference>
<name>A0A426DRQ7_9FIRM</name>
<feature type="binding site" evidence="11">
    <location>
        <begin position="240"/>
        <end position="242"/>
    </location>
    <ligand>
        <name>ATP</name>
        <dbReference type="ChEBI" id="CHEBI:30616"/>
    </ligand>
</feature>
<feature type="binding site" evidence="11">
    <location>
        <begin position="188"/>
        <end position="193"/>
    </location>
    <ligand>
        <name>UTP</name>
        <dbReference type="ChEBI" id="CHEBI:46398"/>
    </ligand>
</feature>
<comment type="miscellaneous">
    <text evidence="11">CTPSs have evolved a hybrid strategy for distinguishing between UTP and CTP. The overlapping regions of the product feedback inhibitory and substrate sites recognize a common feature in both compounds, the triphosphate moiety. To differentiate isosteric substrate and product pyrimidine rings, an additional pocket far from the expected kinase/ligase catalytic site, specifically recognizes the cytosine and ribose portions of the product inhibitor.</text>
</comment>
<feature type="binding site" evidence="11">
    <location>
        <position position="141"/>
    </location>
    <ligand>
        <name>Mg(2+)</name>
        <dbReference type="ChEBI" id="CHEBI:18420"/>
    </ligand>
</feature>
<comment type="function">
    <text evidence="11">Catalyzes the ATP-dependent amination of UTP to CTP with either L-glutamine or ammonia as the source of nitrogen. Regulates intracellular CTP levels through interactions with the four ribonucleotide triphosphates.</text>
</comment>
<dbReference type="EMBL" id="RHJS01000002">
    <property type="protein sequence ID" value="RRK35495.1"/>
    <property type="molecule type" value="Genomic_DNA"/>
</dbReference>
<dbReference type="GO" id="GO:0046872">
    <property type="term" value="F:metal ion binding"/>
    <property type="evidence" value="ECO:0007669"/>
    <property type="project" value="UniProtKB-KW"/>
</dbReference>
<feature type="binding site" evidence="11">
    <location>
        <position position="71"/>
    </location>
    <ligand>
        <name>ATP</name>
        <dbReference type="ChEBI" id="CHEBI:30616"/>
    </ligand>
</feature>
<feature type="binding site" evidence="11">
    <location>
        <begin position="188"/>
        <end position="193"/>
    </location>
    <ligand>
        <name>CTP</name>
        <dbReference type="ChEBI" id="CHEBI:37563"/>
        <note>allosteric inhibitor</note>
    </ligand>
</feature>
<dbReference type="GO" id="GO:0019856">
    <property type="term" value="P:pyrimidine nucleobase biosynthetic process"/>
    <property type="evidence" value="ECO:0007669"/>
    <property type="project" value="TreeGrafter"/>
</dbReference>
<dbReference type="PROSITE" id="PS51273">
    <property type="entry name" value="GATASE_TYPE_1"/>
    <property type="match status" value="1"/>
</dbReference>
<dbReference type="CDD" id="cd03113">
    <property type="entry name" value="CTPS_N"/>
    <property type="match status" value="1"/>
</dbReference>
<evidence type="ECO:0000256" key="7">
    <source>
        <dbReference type="ARBA" id="ARBA00022842"/>
    </source>
</evidence>
<dbReference type="SUPFAM" id="SSF52317">
    <property type="entry name" value="Class I glutamine amidotransferase-like"/>
    <property type="match status" value="1"/>
</dbReference>
<dbReference type="Proteomes" id="UP000274920">
    <property type="component" value="Unassembled WGS sequence"/>
</dbReference>
<dbReference type="NCBIfam" id="TIGR00337">
    <property type="entry name" value="PyrG"/>
    <property type="match status" value="1"/>
</dbReference>
<evidence type="ECO:0000256" key="6">
    <source>
        <dbReference type="ARBA" id="ARBA00022840"/>
    </source>
</evidence>
<dbReference type="InterPro" id="IPR004468">
    <property type="entry name" value="CTP_synthase"/>
</dbReference>
<feature type="binding site" evidence="11">
    <location>
        <begin position="148"/>
        <end position="150"/>
    </location>
    <ligand>
        <name>CTP</name>
        <dbReference type="ChEBI" id="CHEBI:37563"/>
        <note>allosteric inhibitor</note>
    </ligand>
</feature>
<feature type="binding site" evidence="11">
    <location>
        <begin position="382"/>
        <end position="385"/>
    </location>
    <ligand>
        <name>L-glutamine</name>
        <dbReference type="ChEBI" id="CHEBI:58359"/>
    </ligand>
</feature>
<dbReference type="GO" id="GO:0003883">
    <property type="term" value="F:CTP synthase activity"/>
    <property type="evidence" value="ECO:0007669"/>
    <property type="project" value="UniProtKB-UniRule"/>
</dbReference>
<keyword evidence="9 11" id="KW-0665">Pyrimidine biosynthesis</keyword>
<dbReference type="NCBIfam" id="NF003792">
    <property type="entry name" value="PRK05380.1"/>
    <property type="match status" value="1"/>
</dbReference>
<feature type="binding site" evidence="11">
    <location>
        <position position="54"/>
    </location>
    <ligand>
        <name>L-glutamine</name>
        <dbReference type="ChEBI" id="CHEBI:58359"/>
    </ligand>
</feature>
<proteinExistence type="inferred from homology"/>
<dbReference type="GO" id="GO:0097268">
    <property type="term" value="C:cytoophidium"/>
    <property type="evidence" value="ECO:0007669"/>
    <property type="project" value="UniProtKB-ARBA"/>
</dbReference>
<dbReference type="InterPro" id="IPR017926">
    <property type="entry name" value="GATASE"/>
</dbReference>
<dbReference type="UniPathway" id="UPA00159">
    <property type="reaction ID" value="UER00277"/>
</dbReference>
<comment type="similarity">
    <text evidence="2 11">Belongs to the CTP synthase family.</text>
</comment>
<accession>A0A426DRQ7</accession>
<feature type="binding site" evidence="11">
    <location>
        <position position="13"/>
    </location>
    <ligand>
        <name>CTP</name>
        <dbReference type="ChEBI" id="CHEBI:37563"/>
        <note>allosteric inhibitor</note>
    </ligand>
</feature>
<keyword evidence="8 11" id="KW-0315">Glutamine amidotransferase</keyword>
<comment type="pathway">
    <text evidence="1 11">Pyrimidine metabolism; CTP biosynthesis via de novo pathway; CTP from UDP: step 2/2.</text>
</comment>
<comment type="catalytic activity">
    <reaction evidence="11">
        <text>L-glutamine + H2O = L-glutamate + NH4(+)</text>
        <dbReference type="Rhea" id="RHEA:15889"/>
        <dbReference type="ChEBI" id="CHEBI:15377"/>
        <dbReference type="ChEBI" id="CHEBI:28938"/>
        <dbReference type="ChEBI" id="CHEBI:29985"/>
        <dbReference type="ChEBI" id="CHEBI:58359"/>
    </reaction>
</comment>
<dbReference type="GO" id="GO:0005829">
    <property type="term" value="C:cytosol"/>
    <property type="evidence" value="ECO:0007669"/>
    <property type="project" value="TreeGrafter"/>
</dbReference>
<organism evidence="14 15">
    <name type="scientific">Schaedlerella arabinosiphila</name>
    <dbReference type="NCBI Taxonomy" id="2044587"/>
    <lineage>
        <taxon>Bacteria</taxon>
        <taxon>Bacillati</taxon>
        <taxon>Bacillota</taxon>
        <taxon>Clostridia</taxon>
        <taxon>Lachnospirales</taxon>
        <taxon>Lachnospiraceae</taxon>
        <taxon>Schaedlerella</taxon>
    </lineage>
</organism>
<keyword evidence="5 11" id="KW-0547">Nucleotide-binding</keyword>
<dbReference type="InterPro" id="IPR033828">
    <property type="entry name" value="GATase1_CTP_Synthase"/>
</dbReference>
<comment type="catalytic activity">
    <reaction evidence="11">
        <text>UTP + NH4(+) + ATP = CTP + ADP + phosphate + 2 H(+)</text>
        <dbReference type="Rhea" id="RHEA:16597"/>
        <dbReference type="ChEBI" id="CHEBI:15378"/>
        <dbReference type="ChEBI" id="CHEBI:28938"/>
        <dbReference type="ChEBI" id="CHEBI:30616"/>
        <dbReference type="ChEBI" id="CHEBI:37563"/>
        <dbReference type="ChEBI" id="CHEBI:43474"/>
        <dbReference type="ChEBI" id="CHEBI:46398"/>
        <dbReference type="ChEBI" id="CHEBI:456216"/>
    </reaction>
</comment>
<comment type="activity regulation">
    <text evidence="11">Allosterically activated by GTP, when glutamine is the substrate; GTP has no effect on the reaction when ammonia is the substrate. The allosteric effector GTP functions by stabilizing the protein conformation that binds the tetrahedral intermediate(s) formed during glutamine hydrolysis. Inhibited by the product CTP, via allosteric rather than competitive inhibition.</text>
</comment>
<reference evidence="14" key="1">
    <citation type="submission" date="2018-10" db="EMBL/GenBank/DDBJ databases">
        <title>Schaedlerella arabinophila gen. nov. sp. nov., isolated from the mouse intestinal tract and comparative analysis with the genome of the closely related altered Schaedler flora strain ASF502.</title>
        <authorList>
            <person name="Miyake S."/>
            <person name="Soh M."/>
            <person name="Seedorf H."/>
        </authorList>
    </citation>
    <scope>NUCLEOTIDE SEQUENCE [LARGE SCALE GENOMIC DNA]</scope>
    <source>
        <strain evidence="14">DSM 106076</strain>
    </source>
</reference>
<keyword evidence="3 11" id="KW-0436">Ligase</keyword>
<feature type="region of interest" description="Amidoligase domain" evidence="11">
    <location>
        <begin position="1"/>
        <end position="267"/>
    </location>
</feature>
<feature type="active site" evidence="11">
    <location>
        <position position="507"/>
    </location>
</feature>
<comment type="catalytic activity">
    <reaction evidence="10 11">
        <text>UTP + L-glutamine + ATP + H2O = CTP + L-glutamate + ADP + phosphate + 2 H(+)</text>
        <dbReference type="Rhea" id="RHEA:26426"/>
        <dbReference type="ChEBI" id="CHEBI:15377"/>
        <dbReference type="ChEBI" id="CHEBI:15378"/>
        <dbReference type="ChEBI" id="CHEBI:29985"/>
        <dbReference type="ChEBI" id="CHEBI:30616"/>
        <dbReference type="ChEBI" id="CHEBI:37563"/>
        <dbReference type="ChEBI" id="CHEBI:43474"/>
        <dbReference type="ChEBI" id="CHEBI:46398"/>
        <dbReference type="ChEBI" id="CHEBI:58359"/>
        <dbReference type="ChEBI" id="CHEBI:456216"/>
        <dbReference type="EC" id="6.3.4.2"/>
    </reaction>
</comment>
<evidence type="ECO:0000256" key="1">
    <source>
        <dbReference type="ARBA" id="ARBA00005171"/>
    </source>
</evidence>
<feature type="binding site" evidence="11">
    <location>
        <position position="462"/>
    </location>
    <ligand>
        <name>L-glutamine</name>
        <dbReference type="ChEBI" id="CHEBI:58359"/>
    </ligand>
</feature>
<evidence type="ECO:0000256" key="11">
    <source>
        <dbReference type="HAMAP-Rule" id="MF_01227"/>
    </source>
</evidence>
<feature type="domain" description="CTP synthase N-terminal" evidence="13">
    <location>
        <begin position="3"/>
        <end position="267"/>
    </location>
</feature>
<evidence type="ECO:0000256" key="3">
    <source>
        <dbReference type="ARBA" id="ARBA00022598"/>
    </source>
</evidence>
<dbReference type="AlphaFoldDB" id="A0A426DRQ7"/>
<feature type="binding site" evidence="11">
    <location>
        <position position="13"/>
    </location>
    <ligand>
        <name>UTP</name>
        <dbReference type="ChEBI" id="CHEBI:46398"/>
    </ligand>
</feature>
<keyword evidence="15" id="KW-1185">Reference proteome</keyword>
<feature type="active site" evidence="11">
    <location>
        <position position="509"/>
    </location>
</feature>
<dbReference type="InterPro" id="IPR027417">
    <property type="entry name" value="P-loop_NTPase"/>
</dbReference>
<dbReference type="InterPro" id="IPR029062">
    <property type="entry name" value="Class_I_gatase-like"/>
</dbReference>
<dbReference type="FunFam" id="3.40.50.300:FF:000009">
    <property type="entry name" value="CTP synthase"/>
    <property type="match status" value="1"/>
</dbReference>
<dbReference type="Gene3D" id="3.40.50.300">
    <property type="entry name" value="P-loop containing nucleotide triphosphate hydrolases"/>
    <property type="match status" value="1"/>
</dbReference>
<dbReference type="HAMAP" id="MF_01227">
    <property type="entry name" value="PyrG"/>
    <property type="match status" value="1"/>
</dbReference>
<dbReference type="GO" id="GO:0005524">
    <property type="term" value="F:ATP binding"/>
    <property type="evidence" value="ECO:0007669"/>
    <property type="project" value="UniProtKB-KW"/>
</dbReference>
<evidence type="ECO:0000256" key="8">
    <source>
        <dbReference type="ARBA" id="ARBA00022962"/>
    </source>
</evidence>
<evidence type="ECO:0000256" key="10">
    <source>
        <dbReference type="ARBA" id="ARBA00047781"/>
    </source>
</evidence>
<dbReference type="Pfam" id="PF06418">
    <property type="entry name" value="CTP_synth_N"/>
    <property type="match status" value="1"/>
</dbReference>
<dbReference type="Gene3D" id="3.40.50.880">
    <property type="match status" value="1"/>
</dbReference>
<sequence length="545" mass="60913">MTKYIFVTGGVVSGLGKGITAASLGRLLKARGMKVAAQKLDPYINVDPGTMSPYQHGEVYVTEDGAETDLDLGHYERFIDEDLNQYSNLTTGKVYWNVLNKERRGEYLGSTVQVIPHITNEIKEFVYRVGKKTDADVVITEIGGTIGDIESQPFLEAVRQISLEVGGENSLFIHVTLVPYLNGSQEHKSKPTQHSVKELRGMGINPNIIVLRSDKPLEESIFQKISLFCNVKPDCVIENRTLENLYEAPLMLEKSGFSSVVCRELNIKALKPDLTDWEEMAKRIRLRSEEVHIGLVGKYVKLHDAYLSVAEAMNHAGYELNTFVKIHWIDSENITKENVNDLLKGMNGIIVPGGFGNRGIEGMILSAKYARENRIPYFGICLGMQIAVIEFARNVSGIADAHSGEFDEQCRHKVIDFMPGQSEAIDKGGTLRLGSCPCRIKAGTKMEQCYGAEIIHERHRHRYEFNNQYRRELTEAGLVIGGTSPDDRLVEAVELRRHPFFVGVQFHPEFKSRPNQSHPLFKGFIAAALDQAGSCGRAFSAEYSI</sequence>
<feature type="binding site" evidence="11">
    <location>
        <position position="354"/>
    </location>
    <ligand>
        <name>L-glutamine</name>
        <dbReference type="ChEBI" id="CHEBI:58359"/>
    </ligand>
</feature>
<dbReference type="RefSeq" id="WP_125129154.1">
    <property type="nucleotide sequence ID" value="NZ_RHJS01000002.1"/>
</dbReference>